<dbReference type="STRING" id="331657.A0A4U0WYD6"/>
<organism evidence="9 10">
    <name type="scientific">Cryomyces minteri</name>
    <dbReference type="NCBI Taxonomy" id="331657"/>
    <lineage>
        <taxon>Eukaryota</taxon>
        <taxon>Fungi</taxon>
        <taxon>Dikarya</taxon>
        <taxon>Ascomycota</taxon>
        <taxon>Pezizomycotina</taxon>
        <taxon>Dothideomycetes</taxon>
        <taxon>Dothideomycetes incertae sedis</taxon>
        <taxon>Cryomyces</taxon>
    </lineage>
</organism>
<dbReference type="GO" id="GO:0004174">
    <property type="term" value="F:electron-transferring-flavoprotein dehydrogenase activity"/>
    <property type="evidence" value="ECO:0007669"/>
    <property type="project" value="TreeGrafter"/>
</dbReference>
<dbReference type="Pfam" id="PF07992">
    <property type="entry name" value="Pyr_redox_2"/>
    <property type="match status" value="1"/>
</dbReference>
<dbReference type="EMBL" id="NAJN01000872">
    <property type="protein sequence ID" value="TKA67856.1"/>
    <property type="molecule type" value="Genomic_DNA"/>
</dbReference>
<dbReference type="PANTHER" id="PTHR43735">
    <property type="entry name" value="APOPTOSIS-INDUCING FACTOR 1"/>
    <property type="match status" value="1"/>
</dbReference>
<protein>
    <recommendedName>
        <fullName evidence="8">FAD/NAD(P)-binding domain-containing protein</fullName>
    </recommendedName>
</protein>
<dbReference type="PRINTS" id="PR00368">
    <property type="entry name" value="FADPNR"/>
</dbReference>
<name>A0A4U0WYD6_9PEZI</name>
<keyword evidence="4 7" id="KW-0732">Signal</keyword>
<feature type="domain" description="FAD/NAD(P)-binding" evidence="8">
    <location>
        <begin position="427"/>
        <end position="723"/>
    </location>
</feature>
<gene>
    <name evidence="9" type="ORF">B0A49_08312</name>
</gene>
<dbReference type="PANTHER" id="PTHR43735:SF3">
    <property type="entry name" value="FERROPTOSIS SUPPRESSOR PROTEIN 1"/>
    <property type="match status" value="1"/>
</dbReference>
<evidence type="ECO:0000259" key="8">
    <source>
        <dbReference type="Pfam" id="PF07992"/>
    </source>
</evidence>
<dbReference type="Pfam" id="PF11999">
    <property type="entry name" value="Ice_binding"/>
    <property type="match status" value="1"/>
</dbReference>
<evidence type="ECO:0000256" key="7">
    <source>
        <dbReference type="SAM" id="SignalP"/>
    </source>
</evidence>
<reference evidence="9 10" key="1">
    <citation type="submission" date="2017-03" db="EMBL/GenBank/DDBJ databases">
        <title>Genomes of endolithic fungi from Antarctica.</title>
        <authorList>
            <person name="Coleine C."/>
            <person name="Masonjones S."/>
            <person name="Stajich J.E."/>
        </authorList>
    </citation>
    <scope>NUCLEOTIDE SEQUENCE [LARGE SCALE GENOMIC DNA]</scope>
    <source>
        <strain evidence="9 10">CCFEE 5187</strain>
    </source>
</reference>
<evidence type="ECO:0000256" key="6">
    <source>
        <dbReference type="ARBA" id="ARBA00023002"/>
    </source>
</evidence>
<feature type="chain" id="PRO_5020882124" description="FAD/NAD(P)-binding domain-containing protein" evidence="7">
    <location>
        <begin position="21"/>
        <end position="810"/>
    </location>
</feature>
<accession>A0A4U0WYD6</accession>
<dbReference type="GO" id="GO:0005737">
    <property type="term" value="C:cytoplasm"/>
    <property type="evidence" value="ECO:0007669"/>
    <property type="project" value="TreeGrafter"/>
</dbReference>
<comment type="similarity">
    <text evidence="1">Belongs to the ice-binding protein family.</text>
</comment>
<sequence length="810" mass="81766">MHFSASLLSGLALAATAVDAVAPSLGRAAPYSGCASNGIHNSGASTVNSPVACYPAGPSSVVGLSAVTNLLSSVTGLLGRVLGTIDAVTTTAQGVLNDANTCYSTCHTAQPTVILPNSNLGGLSLRAGVYLVGPTNVTVSGTLTLDGQNNPNAVFIIQINGNLNLAANARILLANGAQACNVFFQVGASATLGSGSTVYGNILAAVSVTVNSGSTCHGNLSALSGILNIINSVLYPQGTCNRVASAITTTSTTTTRRTTTTTPKTLATTTSNAPLVGVSVNALGNTIAVGATTTSGALGAGLSVNALGQTVTVGATVATTSGLGAGLTVNALGQTVAIGTTVATPTTTSGALGAGLTVNALGQTVAIGATVATPTTTSGALGAGLTVNALGQTVAIGATVAPGATTTCGNALAAVTVTVTATRRCGIVIVGGSYAGLGVAHKLLKTVIPSLDPKTPYKVTLISGSTHFFWTVGAPRAMLSPYPHDLSDSFIPIADGFTQYSEDSFEFVHGQVTALNTNERTLSVKLSSEIEQGSGGAMTQSFDSLVLAAGGRGPSPLYSIHGSHVLTLEAFRDLHARVPVATTILVVGGGSAGTETAGELGSTYGKTKNITLLSGTDRLLKNLRPAIGARAEGYLRKMGVKVVHNIRVESSKDGGDNGTLVQLSNGETMTVDILITATGRAPASSFLPEFLLDSRKAVVVDDFLRVPAAGPRVYALGDIASTSKGGAVDIKYMMPVAIANITFDLSDGRTGEAHEQRYLPSTKETQLVPVGRSKGVGAVFGWWTPSFFVWLIKGRTFMFPNALKTVLGTV</sequence>
<dbReference type="InterPro" id="IPR036188">
    <property type="entry name" value="FAD/NAD-bd_sf"/>
</dbReference>
<evidence type="ECO:0000313" key="10">
    <source>
        <dbReference type="Proteomes" id="UP000308768"/>
    </source>
</evidence>
<keyword evidence="10" id="KW-1185">Reference proteome</keyword>
<dbReference type="InterPro" id="IPR021884">
    <property type="entry name" value="Ice-bd_prot"/>
</dbReference>
<evidence type="ECO:0000256" key="5">
    <source>
        <dbReference type="ARBA" id="ARBA00022827"/>
    </source>
</evidence>
<evidence type="ECO:0000256" key="4">
    <source>
        <dbReference type="ARBA" id="ARBA00022729"/>
    </source>
</evidence>
<dbReference type="AlphaFoldDB" id="A0A4U0WYD6"/>
<comment type="caution">
    <text evidence="9">The sequence shown here is derived from an EMBL/GenBank/DDBJ whole genome shotgun (WGS) entry which is preliminary data.</text>
</comment>
<evidence type="ECO:0000313" key="9">
    <source>
        <dbReference type="EMBL" id="TKA67856.1"/>
    </source>
</evidence>
<dbReference type="Proteomes" id="UP000308768">
    <property type="component" value="Unassembled WGS sequence"/>
</dbReference>
<dbReference type="SUPFAM" id="SSF51905">
    <property type="entry name" value="FAD/NAD(P)-binding domain"/>
    <property type="match status" value="1"/>
</dbReference>
<proteinExistence type="inferred from homology"/>
<evidence type="ECO:0000256" key="2">
    <source>
        <dbReference type="ARBA" id="ARBA00006442"/>
    </source>
</evidence>
<keyword evidence="3" id="KW-0285">Flavoprotein</keyword>
<dbReference type="InterPro" id="IPR023753">
    <property type="entry name" value="FAD/NAD-binding_dom"/>
</dbReference>
<keyword evidence="5" id="KW-0274">FAD</keyword>
<feature type="signal peptide" evidence="7">
    <location>
        <begin position="1"/>
        <end position="20"/>
    </location>
</feature>
<keyword evidence="6" id="KW-0560">Oxidoreductase</keyword>
<dbReference type="PRINTS" id="PR00411">
    <property type="entry name" value="PNDRDTASEI"/>
</dbReference>
<dbReference type="Gene3D" id="3.50.50.100">
    <property type="match status" value="1"/>
</dbReference>
<dbReference type="OrthoDB" id="10264374at2759"/>
<comment type="similarity">
    <text evidence="2">Belongs to the FAD-dependent oxidoreductase family.</text>
</comment>
<evidence type="ECO:0000256" key="3">
    <source>
        <dbReference type="ARBA" id="ARBA00022630"/>
    </source>
</evidence>
<evidence type="ECO:0000256" key="1">
    <source>
        <dbReference type="ARBA" id="ARBA00005445"/>
    </source>
</evidence>
<dbReference type="GO" id="GO:0050660">
    <property type="term" value="F:flavin adenine dinucleotide binding"/>
    <property type="evidence" value="ECO:0007669"/>
    <property type="project" value="TreeGrafter"/>
</dbReference>